<dbReference type="EMBL" id="JAPDFW010000056">
    <property type="protein sequence ID" value="KAJ5077804.1"/>
    <property type="molecule type" value="Genomic_DNA"/>
</dbReference>
<evidence type="ECO:0000313" key="2">
    <source>
        <dbReference type="Proteomes" id="UP001149090"/>
    </source>
</evidence>
<protein>
    <submittedName>
        <fullName evidence="1">Uncharacterized protein</fullName>
    </submittedName>
</protein>
<accession>A0A9Q0RGI9</accession>
<comment type="caution">
    <text evidence="1">The sequence shown here is derived from an EMBL/GenBank/DDBJ whole genome shotgun (WGS) entry which is preliminary data.</text>
</comment>
<proteinExistence type="predicted"/>
<keyword evidence="2" id="KW-1185">Reference proteome</keyword>
<dbReference type="AlphaFoldDB" id="A0A9Q0RGI9"/>
<organism evidence="1 2">
    <name type="scientific">Anaeramoeba ignava</name>
    <name type="common">Anaerobic marine amoeba</name>
    <dbReference type="NCBI Taxonomy" id="1746090"/>
    <lineage>
        <taxon>Eukaryota</taxon>
        <taxon>Metamonada</taxon>
        <taxon>Anaeramoebidae</taxon>
        <taxon>Anaeramoeba</taxon>
    </lineage>
</organism>
<name>A0A9Q0RGI9_ANAIG</name>
<evidence type="ECO:0000313" key="1">
    <source>
        <dbReference type="EMBL" id="KAJ5077804.1"/>
    </source>
</evidence>
<dbReference type="Proteomes" id="UP001149090">
    <property type="component" value="Unassembled WGS sequence"/>
</dbReference>
<reference evidence="1" key="1">
    <citation type="submission" date="2022-10" db="EMBL/GenBank/DDBJ databases">
        <title>Novel sulphate-reducing endosymbionts in the free-living metamonad Anaeramoeba.</title>
        <authorList>
            <person name="Jerlstrom-Hultqvist J."/>
            <person name="Cepicka I."/>
            <person name="Gallot-Lavallee L."/>
            <person name="Salas-Leiva D."/>
            <person name="Curtis B.A."/>
            <person name="Zahonova K."/>
            <person name="Pipaliya S."/>
            <person name="Dacks J."/>
            <person name="Roger A.J."/>
        </authorList>
    </citation>
    <scope>NUCLEOTIDE SEQUENCE</scope>
    <source>
        <strain evidence="1">BMAN</strain>
    </source>
</reference>
<sequence length="117" mass="14057">MTKRKMDKLHNTYYICYGEPIRVNLIEKILEKIIFFVVENFFIHKGSWHEKRRSYQGVNWEELFYKIEEIGYGGIKRVAEDSHIPRSTLNNRYQKCVSYSPLPPNTRESRVKANQEN</sequence>
<gene>
    <name evidence="1" type="ORF">M0811_05494</name>
</gene>